<accession>A0A2T0FM56</accession>
<dbReference type="InterPro" id="IPR012677">
    <property type="entry name" value="Nucleotide-bd_a/b_plait_sf"/>
</dbReference>
<dbReference type="SUPFAM" id="SSF54928">
    <property type="entry name" value="RNA-binding domain, RBD"/>
    <property type="match status" value="1"/>
</dbReference>
<reference evidence="7 8" key="1">
    <citation type="submission" date="2017-04" db="EMBL/GenBank/DDBJ databases">
        <title>Genome sequencing of [Candida] sorbophila.</title>
        <authorList>
            <person name="Ahn J.O."/>
        </authorList>
    </citation>
    <scope>NUCLEOTIDE SEQUENCE [LARGE SCALE GENOMIC DNA]</scope>
    <source>
        <strain evidence="7 8">DS02</strain>
    </source>
</reference>
<dbReference type="SMART" id="SM00360">
    <property type="entry name" value="RRM"/>
    <property type="match status" value="1"/>
</dbReference>
<dbReference type="CDD" id="cd00590">
    <property type="entry name" value="RRM_SF"/>
    <property type="match status" value="1"/>
</dbReference>
<feature type="region of interest" description="Disordered" evidence="4">
    <location>
        <begin position="279"/>
        <end position="304"/>
    </location>
</feature>
<dbReference type="PANTHER" id="PTHR47093">
    <property type="entry name" value="PROTEIN JSN1-RELATED"/>
    <property type="match status" value="1"/>
</dbReference>
<evidence type="ECO:0000256" key="2">
    <source>
        <dbReference type="PROSITE-ProRule" id="PRU00176"/>
    </source>
</evidence>
<dbReference type="Proteomes" id="UP000238350">
    <property type="component" value="Unassembled WGS sequence"/>
</dbReference>
<evidence type="ECO:0000256" key="1">
    <source>
        <dbReference type="ARBA" id="ARBA00022737"/>
    </source>
</evidence>
<evidence type="ECO:0000256" key="3">
    <source>
        <dbReference type="PROSITE-ProRule" id="PRU00317"/>
    </source>
</evidence>
<dbReference type="InterPro" id="IPR052645">
    <property type="entry name" value="Pumilio_domain_protein"/>
</dbReference>
<feature type="domain" description="PUM-HD" evidence="6">
    <location>
        <begin position="449"/>
        <end position="806"/>
    </location>
</feature>
<evidence type="ECO:0000259" key="5">
    <source>
        <dbReference type="PROSITE" id="PS50102"/>
    </source>
</evidence>
<dbReference type="PROSITE" id="PS50302">
    <property type="entry name" value="PUM"/>
    <property type="match status" value="2"/>
</dbReference>
<dbReference type="GO" id="GO:0003729">
    <property type="term" value="F:mRNA binding"/>
    <property type="evidence" value="ECO:0007669"/>
    <property type="project" value="UniProtKB-ARBA"/>
</dbReference>
<dbReference type="SUPFAM" id="SSF48371">
    <property type="entry name" value="ARM repeat"/>
    <property type="match status" value="1"/>
</dbReference>
<evidence type="ECO:0000256" key="4">
    <source>
        <dbReference type="SAM" id="MobiDB-lite"/>
    </source>
</evidence>
<dbReference type="OrthoDB" id="2017782at2759"/>
<dbReference type="Pfam" id="PF00806">
    <property type="entry name" value="PUF"/>
    <property type="match status" value="2"/>
</dbReference>
<feature type="region of interest" description="Disordered" evidence="4">
    <location>
        <begin position="224"/>
        <end position="262"/>
    </location>
</feature>
<feature type="repeat" description="Pumilio" evidence="3">
    <location>
        <begin position="585"/>
        <end position="623"/>
    </location>
</feature>
<gene>
    <name evidence="7" type="ORF">B9G98_03691</name>
</gene>
<dbReference type="PANTHER" id="PTHR47093:SF1">
    <property type="entry name" value="PROTEIN JSN1-RELATED"/>
    <property type="match status" value="1"/>
</dbReference>
<organism evidence="7 8">
    <name type="scientific">Wickerhamiella sorbophila</name>
    <dbReference type="NCBI Taxonomy" id="45607"/>
    <lineage>
        <taxon>Eukaryota</taxon>
        <taxon>Fungi</taxon>
        <taxon>Dikarya</taxon>
        <taxon>Ascomycota</taxon>
        <taxon>Saccharomycotina</taxon>
        <taxon>Dipodascomycetes</taxon>
        <taxon>Dipodascales</taxon>
        <taxon>Trichomonascaceae</taxon>
        <taxon>Wickerhamiella</taxon>
    </lineage>
</organism>
<dbReference type="STRING" id="45607.A0A2T0FM56"/>
<feature type="domain" description="RRM" evidence="5">
    <location>
        <begin position="339"/>
        <end position="426"/>
    </location>
</feature>
<keyword evidence="2" id="KW-0694">RNA-binding</keyword>
<dbReference type="AlphaFoldDB" id="A0A2T0FM56"/>
<feature type="compositionally biased region" description="Polar residues" evidence="4">
    <location>
        <begin position="41"/>
        <end position="60"/>
    </location>
</feature>
<proteinExistence type="predicted"/>
<dbReference type="InterPro" id="IPR035979">
    <property type="entry name" value="RBD_domain_sf"/>
</dbReference>
<comment type="caution">
    <text evidence="7">The sequence shown here is derived from an EMBL/GenBank/DDBJ whole genome shotgun (WGS) entry which is preliminary data.</text>
</comment>
<dbReference type="SMART" id="SM00025">
    <property type="entry name" value="Pumilio"/>
    <property type="match status" value="5"/>
</dbReference>
<evidence type="ECO:0000259" key="6">
    <source>
        <dbReference type="PROSITE" id="PS50303"/>
    </source>
</evidence>
<dbReference type="InterPro" id="IPR016024">
    <property type="entry name" value="ARM-type_fold"/>
</dbReference>
<feature type="repeat" description="Pumilio" evidence="3">
    <location>
        <begin position="512"/>
        <end position="547"/>
    </location>
</feature>
<dbReference type="Gene3D" id="1.25.10.10">
    <property type="entry name" value="Leucine-rich Repeat Variant"/>
    <property type="match status" value="1"/>
</dbReference>
<keyword evidence="1" id="KW-0677">Repeat</keyword>
<sequence length="859" mass="92717">MPASPDSNLPTSNSNPVVQFPSLTPPRQTPPVTATGKPPAISQTAGWAQRSPVSKPSTQAPPVHLIPSADASTSIWRDRRPSSLSFNAQNARNSVRARAGTLPSRLQTGQMPEVHEQLGSLALLSPNTDQVPAELQGLGRLGRADHPASLRPFPSLLSSRSRGTSPFPVAAQVTATVNTAPTPAAVEVPLSPRPRKRSGSLNSIGSNTAFSPFAPNIWNSGTSAISSSPDGHNLHQPPYISTTPSRLRSRTFGGPTDASQPPNIGLYSVPRPHSYQTNPAGAVGGPVPRSRASTMSTSSHRHLSPSSGLALGRYVSQSIHDIPDDYVVTVDDLSPTPTLCLWINNVAPSATPFSLHAFFSQYGHVDAARVLPSCNSAFVKFADLQTAIEAQKHTNTVEIYPGQGPSLVGFVKDAEAPPISVPIAAQPSIPSISKGSLELTEVLTSLGASGAELQMSIETIDRARQYNQYEPETHPLPEQADRVYVSAVLREVRKRIDSENVPKDEIEDLAMAMMSELPVLASDYMGNTVVQQLFDNCSLEFRDMMLRGLKPYLAQTGVHKNGTWAAQKIIDVASSAREYHMITEAIKPFVVPLFLDQYGNYVIQCCLKFGSPWNDFIHEAIIVKMPEIAQGRFGARAIRACLESPHTSKQQQRLVAACIVENAAMLSTNANGSLLVSWLLDTYNPPTRFALVARRLLPVLSTVASSKLGSQVLLKIISNRVDTASARLILDSLLDLSSDSSTPILESLLQDSVNGPMFLFKLLNTGLAEYSLERQVAVNKIRMLLLKPDAVIPAHKRLLEEVGLSMLAPSEEARSISPPHIATSDGGRDHKYAMGLQNYASGPAASAMQANNYQEWLRY</sequence>
<feature type="region of interest" description="Disordered" evidence="4">
    <location>
        <begin position="1"/>
        <end position="76"/>
    </location>
</feature>
<name>A0A2T0FM56_9ASCO</name>
<keyword evidence="8" id="KW-1185">Reference proteome</keyword>
<dbReference type="Pfam" id="PF00076">
    <property type="entry name" value="RRM_1"/>
    <property type="match status" value="1"/>
</dbReference>
<evidence type="ECO:0000313" key="7">
    <source>
        <dbReference type="EMBL" id="PRT56071.1"/>
    </source>
</evidence>
<dbReference type="GO" id="GO:0000288">
    <property type="term" value="P:nuclear-transcribed mRNA catabolic process, deadenylation-dependent decay"/>
    <property type="evidence" value="ECO:0007669"/>
    <property type="project" value="TreeGrafter"/>
</dbReference>
<dbReference type="PROSITE" id="PS50102">
    <property type="entry name" value="RRM"/>
    <property type="match status" value="1"/>
</dbReference>
<dbReference type="EMBL" id="NDIQ01000022">
    <property type="protein sequence ID" value="PRT56071.1"/>
    <property type="molecule type" value="Genomic_DNA"/>
</dbReference>
<dbReference type="InterPro" id="IPR033133">
    <property type="entry name" value="PUM-HD"/>
</dbReference>
<dbReference type="InterPro" id="IPR001313">
    <property type="entry name" value="Pumilio_RNA-bd_rpt"/>
</dbReference>
<dbReference type="PROSITE" id="PS50303">
    <property type="entry name" value="PUM_HD"/>
    <property type="match status" value="1"/>
</dbReference>
<feature type="compositionally biased region" description="Polar residues" evidence="4">
    <location>
        <begin position="1"/>
        <end position="22"/>
    </location>
</feature>
<dbReference type="InterPro" id="IPR011989">
    <property type="entry name" value="ARM-like"/>
</dbReference>
<dbReference type="InterPro" id="IPR000504">
    <property type="entry name" value="RRM_dom"/>
</dbReference>
<dbReference type="Gene3D" id="3.30.70.330">
    <property type="match status" value="1"/>
</dbReference>
<evidence type="ECO:0000313" key="8">
    <source>
        <dbReference type="Proteomes" id="UP000238350"/>
    </source>
</evidence>
<dbReference type="GeneID" id="36517439"/>
<protein>
    <submittedName>
        <fullName evidence="7">Pumilio domain-containing protein P35G2.14</fullName>
    </submittedName>
</protein>
<dbReference type="RefSeq" id="XP_024666016.1">
    <property type="nucleotide sequence ID" value="XM_024810248.1"/>
</dbReference>